<comment type="caution">
    <text evidence="1">The sequence shown here is derived from an EMBL/GenBank/DDBJ whole genome shotgun (WGS) entry which is preliminary data.</text>
</comment>
<sequence length="121" mass="13481">MLCACHTQHDHIVSVKYAVDSLPEVYGNYIILEQFPQKDSSRNDLLVPSSAYVCIENDTGDTVWILSPKTSFTYDKNSGAGLYNEEGVNIGDTLLLRINSAYYTAFLRQKKLVGTLLIGDD</sequence>
<dbReference type="EMBL" id="QTJV01000004">
    <property type="protein sequence ID" value="RFM34026.1"/>
    <property type="molecule type" value="Genomic_DNA"/>
</dbReference>
<gene>
    <name evidence="1" type="ORF">DXN04_12050</name>
</gene>
<reference evidence="1 2" key="1">
    <citation type="submission" date="2018-08" db="EMBL/GenBank/DDBJ databases">
        <title>Chitinophaga sp. K20C18050901, a novel bacterium isolated from forest soil.</title>
        <authorList>
            <person name="Wang C."/>
        </authorList>
    </citation>
    <scope>NUCLEOTIDE SEQUENCE [LARGE SCALE GENOMIC DNA]</scope>
    <source>
        <strain evidence="1 2">K20C18050901</strain>
    </source>
</reference>
<dbReference type="AlphaFoldDB" id="A0A3E1P1H7"/>
<evidence type="ECO:0000313" key="2">
    <source>
        <dbReference type="Proteomes" id="UP000261174"/>
    </source>
</evidence>
<name>A0A3E1P1H7_9BACT</name>
<evidence type="ECO:0000313" key="1">
    <source>
        <dbReference type="EMBL" id="RFM34026.1"/>
    </source>
</evidence>
<accession>A0A3E1P1H7</accession>
<dbReference type="Proteomes" id="UP000261174">
    <property type="component" value="Unassembled WGS sequence"/>
</dbReference>
<organism evidence="1 2">
    <name type="scientific">Chitinophaga silvisoli</name>
    <dbReference type="NCBI Taxonomy" id="2291814"/>
    <lineage>
        <taxon>Bacteria</taxon>
        <taxon>Pseudomonadati</taxon>
        <taxon>Bacteroidota</taxon>
        <taxon>Chitinophagia</taxon>
        <taxon>Chitinophagales</taxon>
        <taxon>Chitinophagaceae</taxon>
        <taxon>Chitinophaga</taxon>
    </lineage>
</organism>
<proteinExistence type="predicted"/>
<keyword evidence="2" id="KW-1185">Reference proteome</keyword>
<protein>
    <submittedName>
        <fullName evidence="1">Uncharacterized protein</fullName>
    </submittedName>
</protein>